<dbReference type="CDD" id="cd00028">
    <property type="entry name" value="B_lectin"/>
    <property type="match status" value="2"/>
</dbReference>
<evidence type="ECO:0000313" key="19">
    <source>
        <dbReference type="EMBL" id="GAY51189.1"/>
    </source>
</evidence>
<feature type="domain" description="Protein kinase" evidence="16">
    <location>
        <begin position="444"/>
        <end position="703"/>
    </location>
</feature>
<gene>
    <name evidence="19" type="ORF">CUMW_132360</name>
</gene>
<reference evidence="19 20" key="1">
    <citation type="journal article" date="2017" name="Front. Genet.">
        <title>Draft sequencing of the heterozygous diploid genome of Satsuma (Citrus unshiu Marc.) using a hybrid assembly approach.</title>
        <authorList>
            <person name="Shimizu T."/>
            <person name="Tanizawa Y."/>
            <person name="Mochizuki T."/>
            <person name="Nagasaki H."/>
            <person name="Yoshioka T."/>
            <person name="Toyoda A."/>
            <person name="Fujiyama A."/>
            <person name="Kaminuma E."/>
            <person name="Nakamura Y."/>
        </authorList>
    </citation>
    <scope>NUCLEOTIDE SEQUENCE [LARGE SCALE GENOMIC DNA]</scope>
    <source>
        <strain evidence="20">cv. Miyagawa wase</strain>
    </source>
</reference>
<evidence type="ECO:0000256" key="4">
    <source>
        <dbReference type="ARBA" id="ARBA00022527"/>
    </source>
</evidence>
<evidence type="ECO:0000259" key="16">
    <source>
        <dbReference type="PROSITE" id="PS50011"/>
    </source>
</evidence>
<keyword evidence="11" id="KW-0325">Glycoprotein</keyword>
<feature type="signal peptide" evidence="15">
    <location>
        <begin position="1"/>
        <end position="25"/>
    </location>
</feature>
<keyword evidence="8" id="KW-0418">Kinase</keyword>
<sequence>MGIKQRIDLLISFSFFVLLTGPCYSQTDTLLPGQLLKDGDELVSAFGNFRMGFFSYMSSEDRYLGIWYHRPTDPSDSHWSYGSPKINQPVWVANRNTPIADKSGSLTIDSRDGNLKILRKGGNSIVVSSVQAMGNTSAALYETGNFVLYETNPSGSMERELWQSFDYPTDILLPGMKLGLNLQTGHGWFLRSWTSEDSPAEGEFTLNIDPNVSNQLIIQRRGEVLWTSGLFPHWRALDLDSDFHFSYTLNEKERYFNYSLNGNFTSFPTLQIDSRGSLTVTGALPISCPGSEGCVRLSSCIGYFPDDFELNWARKRGFMSVDGFKFKGSNNTSRDDCATKCLSNCSCIAFAITNENNNTACEIWSRGSKFIEDNNNTDARYISVWEPKVERIMNQKKLLRELGENLSLPSTNGDGKRKGNDHNSMKHGLEIFDFQTISAATNNFSAVNKLGEGGFGPVYKGHLLNGQEVAIKRLSRRSGQGIVEFKNEAKLIAKLQHTNLVRLLGCSLHGEERLLVYEFMPNKNSRRNTLLDWETRFSIIEGIAQGLLYLHKYSRLRVIHRDLKASNILLDDQMNPKISDFGMARIFGLNQSETNTNRVVGTYGVVSIKTDVFSFGVLVLEIVSGKKNNGCYRTDHPLNLIGYAWQLWNEGKCLELVDIALEGSFSPNEVLRCIHVGLLCVQDQATDRPAMPDVVSMLTNESLSLPAPKQPAFFINITAEEPPVYESNAECCSINNYAQLSFLWLMLLLGSSDSTLTDKLVQGQLLKDGMLLVSAFGNFKLGFFSPASSTTTERYLGIWHDTAPDTLGWYFRPILPRYQTDEPIWIANRNTPILDQSGVLTIDSIDGNLKILHNGGNPIAVSSVEGASNNTSATLLQSGNLVLREMDTDGTIKRVLWQSFDYPTDTLLPGMKLGINLQTGHQWFLQSWLDYSSPAQGSFTLGIEPNATNQLIIRWRGETIYWTSGLLLNGNFNFSRSWNLSFSYTSNEQEKYFEYSLNEGVTSSVFLRIDPEGALSDSRGSFASCTYGGCWNQLPRPICRKGTGPENFQSKVGLISEHGFKFKESDNMSSTDCRAKCFYNCSCVAFATGTSEYTDKQAYCEIWSEGTEFTEIASNNSREIFILAIKEEKWWRSLTIAIGVVLGIPLLCYLCYVTWRKLKAKVENKMNQMKLLRELGDNVSLLPTYGKRKSPEKDQSISHELKIFDFQTIAAAANNFSTTNKLGEGGFGPVYKGKLADEQEVAIKRLSRSSGQGIVEFKNEVRLIAKLQHTNLVRLLGCSLHGEERLLVYEFMPNKSLDFFLFNSGRKNILNWEKRFNIIEGISQGLLYLHKYSRLRVIHRDLKASNILLDEKMNPKISDFGMARIFEVNESEANTKRIVGTYGYMSPEYAMSGIVSIKTDVFSFGVLVLEIVSGQKNHTRHHPDRPLNLIGYAWQLLSDGKGLELIDPSLKQSCSVNEVMRCIHVGLLCVQDQAMDRPTMPEVVCMLQNETVPLPPPKQPAFFINANADDQVPEVPDNEVAKFSTNDVTMTTMEAR</sequence>
<evidence type="ECO:0000256" key="6">
    <source>
        <dbReference type="ARBA" id="ARBA00022729"/>
    </source>
</evidence>
<keyword evidence="3" id="KW-1003">Cell membrane</keyword>
<evidence type="ECO:0000259" key="18">
    <source>
        <dbReference type="PROSITE" id="PS50948"/>
    </source>
</evidence>
<evidence type="ECO:0000313" key="20">
    <source>
        <dbReference type="Proteomes" id="UP000236630"/>
    </source>
</evidence>
<evidence type="ECO:0000256" key="5">
    <source>
        <dbReference type="ARBA" id="ARBA00022679"/>
    </source>
</evidence>
<keyword evidence="10" id="KW-1015">Disulfide bond</keyword>
<dbReference type="FunFam" id="3.30.200.20:FF:000195">
    <property type="entry name" value="G-type lectin S-receptor-like serine/threonine-protein kinase"/>
    <property type="match status" value="2"/>
</dbReference>
<evidence type="ECO:0000256" key="13">
    <source>
        <dbReference type="ARBA" id="ARBA00048679"/>
    </source>
</evidence>
<dbReference type="InterPro" id="IPR011009">
    <property type="entry name" value="Kinase-like_dom_sf"/>
</dbReference>
<dbReference type="SUPFAM" id="SSF51110">
    <property type="entry name" value="alpha-D-mannose-specific plant lectins"/>
    <property type="match status" value="2"/>
</dbReference>
<dbReference type="InterPro" id="IPR001480">
    <property type="entry name" value="Bulb-type_lectin_dom"/>
</dbReference>
<dbReference type="SMART" id="SM00220">
    <property type="entry name" value="S_TKc"/>
    <property type="match status" value="2"/>
</dbReference>
<dbReference type="PROSITE" id="PS50011">
    <property type="entry name" value="PROTEIN_KINASE_DOM"/>
    <property type="match status" value="2"/>
</dbReference>
<keyword evidence="20" id="KW-1185">Reference proteome</keyword>
<dbReference type="GO" id="GO:0004674">
    <property type="term" value="F:protein serine/threonine kinase activity"/>
    <property type="evidence" value="ECO:0007669"/>
    <property type="project" value="UniProtKB-KW"/>
</dbReference>
<evidence type="ECO:0000256" key="3">
    <source>
        <dbReference type="ARBA" id="ARBA00022475"/>
    </source>
</evidence>
<protein>
    <recommendedName>
        <fullName evidence="2">non-specific serine/threonine protein kinase</fullName>
        <ecNumber evidence="2">2.7.11.1</ecNumber>
    </recommendedName>
</protein>
<dbReference type="Pfam" id="PF08276">
    <property type="entry name" value="PAN_2"/>
    <property type="match status" value="2"/>
</dbReference>
<dbReference type="GO" id="GO:0005886">
    <property type="term" value="C:plasma membrane"/>
    <property type="evidence" value="ECO:0007669"/>
    <property type="project" value="UniProtKB-SubCell"/>
</dbReference>
<dbReference type="STRING" id="55188.A0A2H5PFQ1"/>
<keyword evidence="14" id="KW-0472">Membrane</keyword>
<proteinExistence type="predicted"/>
<dbReference type="SMART" id="SM00108">
    <property type="entry name" value="B_lectin"/>
    <property type="match status" value="2"/>
</dbReference>
<evidence type="ECO:0000256" key="7">
    <source>
        <dbReference type="ARBA" id="ARBA00022741"/>
    </source>
</evidence>
<dbReference type="EC" id="2.7.11.1" evidence="2"/>
<dbReference type="CDD" id="cd14066">
    <property type="entry name" value="STKc_IRAK"/>
    <property type="match status" value="1"/>
</dbReference>
<comment type="catalytic activity">
    <reaction evidence="12">
        <text>L-threonyl-[protein] + ATP = O-phospho-L-threonyl-[protein] + ADP + H(+)</text>
        <dbReference type="Rhea" id="RHEA:46608"/>
        <dbReference type="Rhea" id="RHEA-COMP:11060"/>
        <dbReference type="Rhea" id="RHEA-COMP:11605"/>
        <dbReference type="ChEBI" id="CHEBI:15378"/>
        <dbReference type="ChEBI" id="CHEBI:30013"/>
        <dbReference type="ChEBI" id="CHEBI:30616"/>
        <dbReference type="ChEBI" id="CHEBI:61977"/>
        <dbReference type="ChEBI" id="CHEBI:456216"/>
        <dbReference type="EC" id="2.7.11.1"/>
    </reaction>
</comment>
<evidence type="ECO:0000256" key="15">
    <source>
        <dbReference type="SAM" id="SignalP"/>
    </source>
</evidence>
<evidence type="ECO:0000256" key="11">
    <source>
        <dbReference type="ARBA" id="ARBA00023180"/>
    </source>
</evidence>
<evidence type="ECO:0000256" key="10">
    <source>
        <dbReference type="ARBA" id="ARBA00023157"/>
    </source>
</evidence>
<dbReference type="Gene3D" id="3.30.200.20">
    <property type="entry name" value="Phosphorylase Kinase, domain 1"/>
    <property type="match status" value="2"/>
</dbReference>
<feature type="domain" description="Apple" evidence="18">
    <location>
        <begin position="300"/>
        <end position="384"/>
    </location>
</feature>
<dbReference type="GO" id="GO:0005524">
    <property type="term" value="F:ATP binding"/>
    <property type="evidence" value="ECO:0007669"/>
    <property type="project" value="UniProtKB-KW"/>
</dbReference>
<keyword evidence="9" id="KW-0067">ATP-binding</keyword>
<organism evidence="19 20">
    <name type="scientific">Citrus unshiu</name>
    <name type="common">Satsuma mandarin</name>
    <name type="synonym">Citrus nobilis var. unshiu</name>
    <dbReference type="NCBI Taxonomy" id="55188"/>
    <lineage>
        <taxon>Eukaryota</taxon>
        <taxon>Viridiplantae</taxon>
        <taxon>Streptophyta</taxon>
        <taxon>Embryophyta</taxon>
        <taxon>Tracheophyta</taxon>
        <taxon>Spermatophyta</taxon>
        <taxon>Magnoliopsida</taxon>
        <taxon>eudicotyledons</taxon>
        <taxon>Gunneridae</taxon>
        <taxon>Pentapetalae</taxon>
        <taxon>rosids</taxon>
        <taxon>malvids</taxon>
        <taxon>Sapindales</taxon>
        <taxon>Rutaceae</taxon>
        <taxon>Aurantioideae</taxon>
        <taxon>Citrus</taxon>
    </lineage>
</organism>
<evidence type="ECO:0000256" key="1">
    <source>
        <dbReference type="ARBA" id="ARBA00004251"/>
    </source>
</evidence>
<dbReference type="PROSITE" id="PS50948">
    <property type="entry name" value="PAN"/>
    <property type="match status" value="2"/>
</dbReference>
<dbReference type="PROSITE" id="PS00108">
    <property type="entry name" value="PROTEIN_KINASE_ST"/>
    <property type="match status" value="2"/>
</dbReference>
<dbReference type="Gene3D" id="1.10.510.10">
    <property type="entry name" value="Transferase(Phosphotransferase) domain 1"/>
    <property type="match status" value="2"/>
</dbReference>
<feature type="domain" description="Bulb-type lectin" evidence="17">
    <location>
        <begin position="757"/>
        <end position="896"/>
    </location>
</feature>
<evidence type="ECO:0000259" key="17">
    <source>
        <dbReference type="PROSITE" id="PS50927"/>
    </source>
</evidence>
<comment type="subcellular location">
    <subcellularLocation>
        <location evidence="1">Cell membrane</location>
        <topology evidence="1">Single-pass type I membrane protein</topology>
    </subcellularLocation>
</comment>
<dbReference type="InterPro" id="IPR036426">
    <property type="entry name" value="Bulb-type_lectin_dom_sf"/>
</dbReference>
<dbReference type="Pfam" id="PF07714">
    <property type="entry name" value="PK_Tyr_Ser-Thr"/>
    <property type="match status" value="2"/>
</dbReference>
<keyword evidence="5" id="KW-0808">Transferase</keyword>
<dbReference type="PANTHER" id="PTHR27002">
    <property type="entry name" value="RECEPTOR-LIKE SERINE/THREONINE-PROTEIN KINASE SD1-8"/>
    <property type="match status" value="1"/>
</dbReference>
<feature type="transmembrane region" description="Helical" evidence="14">
    <location>
        <begin position="1130"/>
        <end position="1155"/>
    </location>
</feature>
<keyword evidence="14" id="KW-1133">Transmembrane helix</keyword>
<dbReference type="Proteomes" id="UP000236630">
    <property type="component" value="Unassembled WGS sequence"/>
</dbReference>
<dbReference type="Pfam" id="PF11883">
    <property type="entry name" value="DUF3403"/>
    <property type="match status" value="1"/>
</dbReference>
<feature type="domain" description="Bulb-type lectin" evidence="17">
    <location>
        <begin position="27"/>
        <end position="161"/>
    </location>
</feature>
<dbReference type="PROSITE" id="PS50927">
    <property type="entry name" value="BULB_LECTIN"/>
    <property type="match status" value="2"/>
</dbReference>
<dbReference type="InterPro" id="IPR021820">
    <property type="entry name" value="S-locus_recpt_kinase_C"/>
</dbReference>
<comment type="catalytic activity">
    <reaction evidence="13">
        <text>L-seryl-[protein] + ATP = O-phospho-L-seryl-[protein] + ADP + H(+)</text>
        <dbReference type="Rhea" id="RHEA:17989"/>
        <dbReference type="Rhea" id="RHEA-COMP:9863"/>
        <dbReference type="Rhea" id="RHEA-COMP:11604"/>
        <dbReference type="ChEBI" id="CHEBI:15378"/>
        <dbReference type="ChEBI" id="CHEBI:29999"/>
        <dbReference type="ChEBI" id="CHEBI:30616"/>
        <dbReference type="ChEBI" id="CHEBI:83421"/>
        <dbReference type="ChEBI" id="CHEBI:456216"/>
        <dbReference type="EC" id="2.7.11.1"/>
    </reaction>
</comment>
<evidence type="ECO:0000256" key="9">
    <source>
        <dbReference type="ARBA" id="ARBA00022840"/>
    </source>
</evidence>
<evidence type="ECO:0000256" key="14">
    <source>
        <dbReference type="SAM" id="Phobius"/>
    </source>
</evidence>
<evidence type="ECO:0000256" key="12">
    <source>
        <dbReference type="ARBA" id="ARBA00047899"/>
    </source>
</evidence>
<evidence type="ECO:0000256" key="8">
    <source>
        <dbReference type="ARBA" id="ARBA00022777"/>
    </source>
</evidence>
<dbReference type="Gene3D" id="2.90.10.10">
    <property type="entry name" value="Bulb-type lectin domain"/>
    <property type="match status" value="2"/>
</dbReference>
<feature type="domain" description="Protein kinase" evidence="16">
    <location>
        <begin position="1216"/>
        <end position="1492"/>
    </location>
</feature>
<name>A0A2H5PFQ1_CITUN</name>
<dbReference type="SUPFAM" id="SSF56112">
    <property type="entry name" value="Protein kinase-like (PK-like)"/>
    <property type="match status" value="2"/>
</dbReference>
<dbReference type="FunFam" id="1.10.510.10:FF:000060">
    <property type="entry name" value="G-type lectin S-receptor-like serine/threonine-protein kinase"/>
    <property type="match status" value="2"/>
</dbReference>
<comment type="caution">
    <text evidence="19">The sequence shown here is derived from an EMBL/GenBank/DDBJ whole genome shotgun (WGS) entry which is preliminary data.</text>
</comment>
<dbReference type="Pfam" id="PF01453">
    <property type="entry name" value="B_lectin"/>
    <property type="match status" value="2"/>
</dbReference>
<accession>A0A2H5PFQ1</accession>
<dbReference type="InterPro" id="IPR008271">
    <property type="entry name" value="Ser/Thr_kinase_AS"/>
</dbReference>
<feature type="chain" id="PRO_5014162127" description="non-specific serine/threonine protein kinase" evidence="15">
    <location>
        <begin position="26"/>
        <end position="1536"/>
    </location>
</feature>
<dbReference type="PANTHER" id="PTHR27002:SF926">
    <property type="entry name" value="OS07G0535800 PROTEIN"/>
    <property type="match status" value="1"/>
</dbReference>
<dbReference type="InterPro" id="IPR000719">
    <property type="entry name" value="Prot_kinase_dom"/>
</dbReference>
<keyword evidence="4" id="KW-0723">Serine/threonine-protein kinase</keyword>
<dbReference type="InterPro" id="IPR003609">
    <property type="entry name" value="Pan_app"/>
</dbReference>
<feature type="domain" description="Apple" evidence="18">
    <location>
        <begin position="1039"/>
        <end position="1125"/>
    </location>
</feature>
<keyword evidence="6 15" id="KW-0732">Signal</keyword>
<evidence type="ECO:0000256" key="2">
    <source>
        <dbReference type="ARBA" id="ARBA00012513"/>
    </source>
</evidence>
<dbReference type="EMBL" id="BDQV01000068">
    <property type="protein sequence ID" value="GAY51189.1"/>
    <property type="molecule type" value="Genomic_DNA"/>
</dbReference>
<keyword evidence="7" id="KW-0547">Nucleotide-binding</keyword>
<keyword evidence="14" id="KW-0812">Transmembrane</keyword>
<dbReference type="InterPro" id="IPR001245">
    <property type="entry name" value="Ser-Thr/Tyr_kinase_cat_dom"/>
</dbReference>